<feature type="transmembrane region" description="Helical" evidence="9">
    <location>
        <begin position="194"/>
        <end position="219"/>
    </location>
</feature>
<evidence type="ECO:0000256" key="5">
    <source>
        <dbReference type="ARBA" id="ARBA00023098"/>
    </source>
</evidence>
<dbReference type="GeneID" id="112291363"/>
<evidence type="ECO:0000256" key="9">
    <source>
        <dbReference type="SAM" id="Phobius"/>
    </source>
</evidence>
<protein>
    <recommendedName>
        <fullName evidence="12">Protein-S-isoprenylcysteine O-methyltransferase</fullName>
    </recommendedName>
</protein>
<evidence type="ECO:0000256" key="7">
    <source>
        <dbReference type="ARBA" id="ARBA00023209"/>
    </source>
</evidence>
<feature type="transmembrane region" description="Helical" evidence="9">
    <location>
        <begin position="335"/>
        <end position="354"/>
    </location>
</feature>
<feature type="transmembrane region" description="Helical" evidence="9">
    <location>
        <begin position="383"/>
        <end position="411"/>
    </location>
</feature>
<accession>A0A7I4BZX6</accession>
<keyword evidence="2" id="KW-0444">Lipid biosynthesis</keyword>
<dbReference type="InParanoid" id="A0A7I4BZX6"/>
<name>A0A7I4BZX6_PHYPA</name>
<proteinExistence type="predicted"/>
<dbReference type="GO" id="GO:0006656">
    <property type="term" value="P:phosphatidylcholine biosynthetic process"/>
    <property type="evidence" value="ECO:0007669"/>
    <property type="project" value="UniProtKB-UniPathway"/>
</dbReference>
<dbReference type="Proteomes" id="UP000006727">
    <property type="component" value="Chromosome 1"/>
</dbReference>
<evidence type="ECO:0000256" key="4">
    <source>
        <dbReference type="ARBA" id="ARBA00022989"/>
    </source>
</evidence>
<keyword evidence="5" id="KW-0443">Lipid metabolism</keyword>
<evidence type="ECO:0000313" key="11">
    <source>
        <dbReference type="Proteomes" id="UP000006727"/>
    </source>
</evidence>
<dbReference type="Gene3D" id="1.20.120.1630">
    <property type="match status" value="1"/>
</dbReference>
<keyword evidence="7" id="KW-0594">Phospholipid biosynthesis</keyword>
<organism evidence="10 11">
    <name type="scientific">Physcomitrium patens</name>
    <name type="common">Spreading-leaved earth moss</name>
    <name type="synonym">Physcomitrella patens</name>
    <dbReference type="NCBI Taxonomy" id="3218"/>
    <lineage>
        <taxon>Eukaryota</taxon>
        <taxon>Viridiplantae</taxon>
        <taxon>Streptophyta</taxon>
        <taxon>Embryophyta</taxon>
        <taxon>Bryophyta</taxon>
        <taxon>Bryophytina</taxon>
        <taxon>Bryopsida</taxon>
        <taxon>Funariidae</taxon>
        <taxon>Funariales</taxon>
        <taxon>Funariaceae</taxon>
        <taxon>Physcomitrium</taxon>
    </lineage>
</organism>
<evidence type="ECO:0000256" key="2">
    <source>
        <dbReference type="ARBA" id="ARBA00022516"/>
    </source>
</evidence>
<keyword evidence="8" id="KW-1208">Phospholipid metabolism</keyword>
<dbReference type="GO" id="GO:0016740">
    <property type="term" value="F:transferase activity"/>
    <property type="evidence" value="ECO:0007669"/>
    <property type="project" value="UniProtKB-ARBA"/>
</dbReference>
<reference evidence="10" key="3">
    <citation type="submission" date="2020-12" db="UniProtKB">
        <authorList>
            <consortium name="EnsemblPlants"/>
        </authorList>
    </citation>
    <scope>IDENTIFICATION</scope>
</reference>
<feature type="transmembrane region" description="Helical" evidence="9">
    <location>
        <begin position="256"/>
        <end position="275"/>
    </location>
</feature>
<dbReference type="UniPathway" id="UPA00753"/>
<dbReference type="AlphaFoldDB" id="A0A7I4BZX6"/>
<evidence type="ECO:0008006" key="12">
    <source>
        <dbReference type="Google" id="ProtNLM"/>
    </source>
</evidence>
<keyword evidence="11" id="KW-1185">Reference proteome</keyword>
<dbReference type="RefSeq" id="XP_073394964.1">
    <property type="nucleotide sequence ID" value="XM_073538863.1"/>
</dbReference>
<dbReference type="InterPro" id="IPR007318">
    <property type="entry name" value="Phopholipid_MeTrfase"/>
</dbReference>
<keyword evidence="4 9" id="KW-1133">Transmembrane helix</keyword>
<reference evidence="10 11" key="2">
    <citation type="journal article" date="2018" name="Plant J.">
        <title>The Physcomitrella patens chromosome-scale assembly reveals moss genome structure and evolution.</title>
        <authorList>
            <person name="Lang D."/>
            <person name="Ullrich K.K."/>
            <person name="Murat F."/>
            <person name="Fuchs J."/>
            <person name="Jenkins J."/>
            <person name="Haas F.B."/>
            <person name="Piednoel M."/>
            <person name="Gundlach H."/>
            <person name="Van Bel M."/>
            <person name="Meyberg R."/>
            <person name="Vives C."/>
            <person name="Morata J."/>
            <person name="Symeonidi A."/>
            <person name="Hiss M."/>
            <person name="Muchero W."/>
            <person name="Kamisugi Y."/>
            <person name="Saleh O."/>
            <person name="Blanc G."/>
            <person name="Decker E.L."/>
            <person name="van Gessel N."/>
            <person name="Grimwood J."/>
            <person name="Hayes R.D."/>
            <person name="Graham S.W."/>
            <person name="Gunter L.E."/>
            <person name="McDaniel S.F."/>
            <person name="Hoernstein S.N.W."/>
            <person name="Larsson A."/>
            <person name="Li F.W."/>
            <person name="Perroud P.F."/>
            <person name="Phillips J."/>
            <person name="Ranjan P."/>
            <person name="Rokshar D.S."/>
            <person name="Rothfels C.J."/>
            <person name="Schneider L."/>
            <person name="Shu S."/>
            <person name="Stevenson D.W."/>
            <person name="Thummler F."/>
            <person name="Tillich M."/>
            <person name="Villarreal Aguilar J.C."/>
            <person name="Widiez T."/>
            <person name="Wong G.K."/>
            <person name="Wymore A."/>
            <person name="Zhang Y."/>
            <person name="Zimmer A.D."/>
            <person name="Quatrano R.S."/>
            <person name="Mayer K.F.X."/>
            <person name="Goodstein D."/>
            <person name="Casacuberta J.M."/>
            <person name="Vandepoele K."/>
            <person name="Reski R."/>
            <person name="Cuming A.C."/>
            <person name="Tuskan G.A."/>
            <person name="Maumus F."/>
            <person name="Salse J."/>
            <person name="Schmutz J."/>
            <person name="Rensing S.A."/>
        </authorList>
    </citation>
    <scope>NUCLEOTIDE SEQUENCE [LARGE SCALE GENOMIC DNA]</scope>
    <source>
        <strain evidence="10 11">cv. Gransden 2004</strain>
    </source>
</reference>
<keyword evidence="3 9" id="KW-0812">Transmembrane</keyword>
<feature type="transmembrane region" description="Helical" evidence="9">
    <location>
        <begin position="167"/>
        <end position="188"/>
    </location>
</feature>
<dbReference type="Gramene" id="Pp3c1_41830V3.4">
    <property type="protein sequence ID" value="Pp3c1_41830V3.4"/>
    <property type="gene ID" value="Pp3c1_41830"/>
</dbReference>
<evidence type="ECO:0000313" key="10">
    <source>
        <dbReference type="EnsemblPlants" id="Pp3c1_41830V3.4"/>
    </source>
</evidence>
<sequence length="446" mass="49816">MAISVEAAARTLTSVQQLQQTLPPPSSQLLALSPAVRARSHSGLTCRIRHGLVCGYSSRTFSASEISSSMARPMRTHHADSLKNSSSSKILTSLQSCTPFNGHLQSQRAGQRKNHSNLGVRAGSRRGIDADEGQALAIPFLGKLKIPSFSEVEQNLSQVTPIQAAKWVSIVAVAYAIFSKVTCLTVFNPNFWMYASWLGVVWPLPAAVTLGIWSVFAATRQAKSGTKEGEQIFILGGALVWLVLVPLAHAHGFVDGWPMLLFTLYYFFFNISGFVRDRMYGTLSTIPEDKKWRSSPHQAIQIAFVMAIVGGHWAAAFEAPFLAHTWNLAWQSKLAAAFLGLAVVVNWNSIYFLGKYSDRLVNPKTVVMFGPYRWVRHPMYASYMLLCAGYCLALRSYFSLLFLVISCIAYYDQRTKLEEKNLVEEFGTAYTSYREKTKYKFLPWLY</sequence>
<dbReference type="EMBL" id="ABEU02000001">
    <property type="status" value="NOT_ANNOTATED_CDS"/>
    <property type="molecule type" value="Genomic_DNA"/>
</dbReference>
<feature type="transmembrane region" description="Helical" evidence="9">
    <location>
        <begin position="296"/>
        <end position="315"/>
    </location>
</feature>
<evidence type="ECO:0000256" key="3">
    <source>
        <dbReference type="ARBA" id="ARBA00022692"/>
    </source>
</evidence>
<dbReference type="PANTHER" id="PTHR12714:SF11">
    <property type="entry name" value="PROTEIN C-TERMINAL S-ISOPRENYLCYSTEINE CARBOXYL O-METHYLTRANSFERASE"/>
    <property type="match status" value="1"/>
</dbReference>
<reference evidence="10 11" key="1">
    <citation type="journal article" date="2008" name="Science">
        <title>The Physcomitrella genome reveals evolutionary insights into the conquest of land by plants.</title>
        <authorList>
            <person name="Rensing S."/>
            <person name="Lang D."/>
            <person name="Zimmer A."/>
            <person name="Terry A."/>
            <person name="Salamov A."/>
            <person name="Shapiro H."/>
            <person name="Nishiyama T."/>
            <person name="Perroud P.-F."/>
            <person name="Lindquist E."/>
            <person name="Kamisugi Y."/>
            <person name="Tanahashi T."/>
            <person name="Sakakibara K."/>
            <person name="Fujita T."/>
            <person name="Oishi K."/>
            <person name="Shin-I T."/>
            <person name="Kuroki Y."/>
            <person name="Toyoda A."/>
            <person name="Suzuki Y."/>
            <person name="Hashimoto A."/>
            <person name="Yamaguchi K."/>
            <person name="Sugano A."/>
            <person name="Kohara Y."/>
            <person name="Fujiyama A."/>
            <person name="Anterola A."/>
            <person name="Aoki S."/>
            <person name="Ashton N."/>
            <person name="Barbazuk W.B."/>
            <person name="Barker E."/>
            <person name="Bennetzen J."/>
            <person name="Bezanilla M."/>
            <person name="Blankenship R."/>
            <person name="Cho S.H."/>
            <person name="Dutcher S."/>
            <person name="Estelle M."/>
            <person name="Fawcett J.A."/>
            <person name="Gundlach H."/>
            <person name="Hanada K."/>
            <person name="Heyl A."/>
            <person name="Hicks K.A."/>
            <person name="Hugh J."/>
            <person name="Lohr M."/>
            <person name="Mayer K."/>
            <person name="Melkozernov A."/>
            <person name="Murata T."/>
            <person name="Nelson D."/>
            <person name="Pils B."/>
            <person name="Prigge M."/>
            <person name="Reiss B."/>
            <person name="Renner T."/>
            <person name="Rombauts S."/>
            <person name="Rushton P."/>
            <person name="Sanderfoot A."/>
            <person name="Schween G."/>
            <person name="Shiu S.-H."/>
            <person name="Stueber K."/>
            <person name="Theodoulou F.L."/>
            <person name="Tu H."/>
            <person name="Van de Peer Y."/>
            <person name="Verrier P.J."/>
            <person name="Waters E."/>
            <person name="Wood A."/>
            <person name="Yang L."/>
            <person name="Cove D."/>
            <person name="Cuming A."/>
            <person name="Hasebe M."/>
            <person name="Lucas S."/>
            <person name="Mishler D.B."/>
            <person name="Reski R."/>
            <person name="Grigoriev I."/>
            <person name="Quatrano R.S."/>
            <person name="Boore J.L."/>
        </authorList>
    </citation>
    <scope>NUCLEOTIDE SEQUENCE [LARGE SCALE GENOMIC DNA]</scope>
    <source>
        <strain evidence="10 11">cv. Gransden 2004</strain>
    </source>
</reference>
<evidence type="ECO:0000256" key="6">
    <source>
        <dbReference type="ARBA" id="ARBA00023136"/>
    </source>
</evidence>
<gene>
    <name evidence="10" type="primary">LOC112291363</name>
</gene>
<comment type="subcellular location">
    <subcellularLocation>
        <location evidence="1">Endomembrane system</location>
        <topology evidence="1">Multi-pass membrane protein</topology>
    </subcellularLocation>
</comment>
<dbReference type="FunCoup" id="A0A7I4BZX6">
    <property type="interactions" value="1018"/>
</dbReference>
<feature type="transmembrane region" description="Helical" evidence="9">
    <location>
        <begin position="231"/>
        <end position="250"/>
    </location>
</feature>
<keyword evidence="6 9" id="KW-0472">Membrane</keyword>
<evidence type="ECO:0000256" key="8">
    <source>
        <dbReference type="ARBA" id="ARBA00023264"/>
    </source>
</evidence>
<dbReference type="PANTHER" id="PTHR12714">
    <property type="entry name" value="PROTEIN-S ISOPRENYLCYSTEINE O-METHYLTRANSFERASE"/>
    <property type="match status" value="1"/>
</dbReference>
<evidence type="ECO:0000256" key="1">
    <source>
        <dbReference type="ARBA" id="ARBA00004127"/>
    </source>
</evidence>
<dbReference type="EnsemblPlants" id="Pp3c1_41830V3.4">
    <property type="protein sequence ID" value="Pp3c1_41830V3.4"/>
    <property type="gene ID" value="Pp3c1_41830"/>
</dbReference>
<dbReference type="Pfam" id="PF04191">
    <property type="entry name" value="PEMT"/>
    <property type="match status" value="1"/>
</dbReference>
<dbReference type="GO" id="GO:0012505">
    <property type="term" value="C:endomembrane system"/>
    <property type="evidence" value="ECO:0007669"/>
    <property type="project" value="UniProtKB-SubCell"/>
</dbReference>